<gene>
    <name evidence="2" type="ORF">OG398_38475</name>
</gene>
<protein>
    <recommendedName>
        <fullName evidence="3">Transposase</fullName>
    </recommendedName>
</protein>
<proteinExistence type="predicted"/>
<feature type="coiled-coil region" evidence="1">
    <location>
        <begin position="41"/>
        <end position="75"/>
    </location>
</feature>
<name>A0AAU2W2Q5_9ACTN</name>
<evidence type="ECO:0000256" key="1">
    <source>
        <dbReference type="SAM" id="Coils"/>
    </source>
</evidence>
<evidence type="ECO:0008006" key="3">
    <source>
        <dbReference type="Google" id="ProtNLM"/>
    </source>
</evidence>
<dbReference type="AlphaFoldDB" id="A0AAU2W2Q5"/>
<organism evidence="2">
    <name type="scientific">Streptomyces sp. NBC_00008</name>
    <dbReference type="NCBI Taxonomy" id="2903610"/>
    <lineage>
        <taxon>Bacteria</taxon>
        <taxon>Bacillati</taxon>
        <taxon>Actinomycetota</taxon>
        <taxon>Actinomycetes</taxon>
        <taxon>Kitasatosporales</taxon>
        <taxon>Streptomycetaceae</taxon>
        <taxon>Streptomyces</taxon>
    </lineage>
</organism>
<sequence length="81" mass="9354">MSQQRRKYDADVREGAIRLVIESGRLASWVSHSWRRTAAAGLGQEDELARVKAENAQLKREMKQVTGERDVLKRCMVLWVK</sequence>
<reference evidence="2" key="1">
    <citation type="submission" date="2022-10" db="EMBL/GenBank/DDBJ databases">
        <title>The complete genomes of actinobacterial strains from the NBC collection.</title>
        <authorList>
            <person name="Joergensen T.S."/>
            <person name="Alvarez Arevalo M."/>
            <person name="Sterndorff E.B."/>
            <person name="Faurdal D."/>
            <person name="Vuksanovic O."/>
            <person name="Mourched A.-S."/>
            <person name="Charusanti P."/>
            <person name="Shaw S."/>
            <person name="Blin K."/>
            <person name="Weber T."/>
        </authorList>
    </citation>
    <scope>NUCLEOTIDE SEQUENCE</scope>
    <source>
        <strain evidence="2">NBC_00008</strain>
    </source>
</reference>
<dbReference type="EMBL" id="CP108314">
    <property type="protein sequence ID" value="WTW74172.1"/>
    <property type="molecule type" value="Genomic_DNA"/>
</dbReference>
<keyword evidence="1" id="KW-0175">Coiled coil</keyword>
<evidence type="ECO:0000313" key="2">
    <source>
        <dbReference type="EMBL" id="WTW74172.1"/>
    </source>
</evidence>
<accession>A0AAU2W2Q5</accession>